<feature type="non-terminal residue" evidence="1">
    <location>
        <position position="1"/>
    </location>
</feature>
<keyword evidence="2" id="KW-1185">Reference proteome</keyword>
<dbReference type="EMBL" id="CAJVQC010163730">
    <property type="protein sequence ID" value="CAG8849072.1"/>
    <property type="molecule type" value="Genomic_DNA"/>
</dbReference>
<sequence length="52" mass="6102">AGRQRDKGEERKKQIMARERTKKRDRKAKDAEQKNSDSNEGMEANEQLKKAK</sequence>
<accession>A0ACA9SU88</accession>
<reference evidence="1" key="1">
    <citation type="submission" date="2021-06" db="EMBL/GenBank/DDBJ databases">
        <authorList>
            <person name="Kallberg Y."/>
            <person name="Tangrot J."/>
            <person name="Rosling A."/>
        </authorList>
    </citation>
    <scope>NUCLEOTIDE SEQUENCE</scope>
    <source>
        <strain evidence="1">MA461A</strain>
    </source>
</reference>
<proteinExistence type="predicted"/>
<comment type="caution">
    <text evidence="1">The sequence shown here is derived from an EMBL/GenBank/DDBJ whole genome shotgun (WGS) entry which is preliminary data.</text>
</comment>
<evidence type="ECO:0000313" key="2">
    <source>
        <dbReference type="Proteomes" id="UP000789920"/>
    </source>
</evidence>
<gene>
    <name evidence="1" type="ORF">RPERSI_LOCUS35429</name>
</gene>
<evidence type="ECO:0000313" key="1">
    <source>
        <dbReference type="EMBL" id="CAG8849072.1"/>
    </source>
</evidence>
<name>A0ACA9SU88_9GLOM</name>
<protein>
    <submittedName>
        <fullName evidence="1">34_t:CDS:1</fullName>
    </submittedName>
</protein>
<organism evidence="1 2">
    <name type="scientific">Racocetra persica</name>
    <dbReference type="NCBI Taxonomy" id="160502"/>
    <lineage>
        <taxon>Eukaryota</taxon>
        <taxon>Fungi</taxon>
        <taxon>Fungi incertae sedis</taxon>
        <taxon>Mucoromycota</taxon>
        <taxon>Glomeromycotina</taxon>
        <taxon>Glomeromycetes</taxon>
        <taxon>Diversisporales</taxon>
        <taxon>Gigasporaceae</taxon>
        <taxon>Racocetra</taxon>
    </lineage>
</organism>
<dbReference type="Proteomes" id="UP000789920">
    <property type="component" value="Unassembled WGS sequence"/>
</dbReference>